<dbReference type="Pfam" id="PF03787">
    <property type="entry name" value="RAMPs"/>
    <property type="match status" value="1"/>
</dbReference>
<name>A9G7E6_SORC5</name>
<evidence type="ECO:0000313" key="3">
    <source>
        <dbReference type="EMBL" id="CAN95847.1"/>
    </source>
</evidence>
<dbReference type="RefSeq" id="WP_012238312.1">
    <property type="nucleotide sequence ID" value="NC_010162.1"/>
</dbReference>
<keyword evidence="1" id="KW-0051">Antiviral defense</keyword>
<organism evidence="3 4">
    <name type="scientific">Sorangium cellulosum (strain So ce56)</name>
    <name type="common">Polyangium cellulosum (strain So ce56)</name>
    <dbReference type="NCBI Taxonomy" id="448385"/>
    <lineage>
        <taxon>Bacteria</taxon>
        <taxon>Pseudomonadati</taxon>
        <taxon>Myxococcota</taxon>
        <taxon>Polyangia</taxon>
        <taxon>Polyangiales</taxon>
        <taxon>Polyangiaceae</taxon>
        <taxon>Sorangium</taxon>
    </lineage>
</organism>
<dbReference type="AlphaFoldDB" id="A9G7E6"/>
<dbReference type="KEGG" id="scl:sce5684"/>
<dbReference type="PANTHER" id="PTHR39965:SF1">
    <property type="entry name" value="CRISPR SYSTEM CMR SUBUNIT CMR6"/>
    <property type="match status" value="1"/>
</dbReference>
<dbReference type="eggNOG" id="COG1604">
    <property type="taxonomic scope" value="Bacteria"/>
</dbReference>
<accession>A9G7E6</accession>
<dbReference type="PANTHER" id="PTHR39965">
    <property type="entry name" value="CRISPR SYSTEM CMR SUBUNIT CMR6"/>
    <property type="match status" value="1"/>
</dbReference>
<evidence type="ECO:0000313" key="4">
    <source>
        <dbReference type="Proteomes" id="UP000002139"/>
    </source>
</evidence>
<evidence type="ECO:0000256" key="1">
    <source>
        <dbReference type="ARBA" id="ARBA00023118"/>
    </source>
</evidence>
<keyword evidence="4" id="KW-1185">Reference proteome</keyword>
<dbReference type="BioCyc" id="SCEL448385:SCE_RS29200-MONOMER"/>
<evidence type="ECO:0000259" key="2">
    <source>
        <dbReference type="Pfam" id="PF03787"/>
    </source>
</evidence>
<protein>
    <recommendedName>
        <fullName evidence="2">CRISPR type III-associated protein domain-containing protein</fullName>
    </recommendedName>
</protein>
<gene>
    <name evidence="3" type="ordered locus">sce5684</name>
</gene>
<dbReference type="NCBIfam" id="TIGR01898">
    <property type="entry name" value="cas_TM1791_cmr6"/>
    <property type="match status" value="1"/>
</dbReference>
<dbReference type="EMBL" id="AM746676">
    <property type="protein sequence ID" value="CAN95847.1"/>
    <property type="molecule type" value="Genomic_DNA"/>
</dbReference>
<dbReference type="HOGENOM" id="CLU_053305_2_1_7"/>
<dbReference type="InterPro" id="IPR005537">
    <property type="entry name" value="RAMP_III_fam"/>
</dbReference>
<feature type="domain" description="CRISPR type III-associated protein" evidence="2">
    <location>
        <begin position="112"/>
        <end position="277"/>
    </location>
</feature>
<dbReference type="STRING" id="448385.sce5684"/>
<dbReference type="Proteomes" id="UP000002139">
    <property type="component" value="Chromosome"/>
</dbReference>
<proteinExistence type="predicted"/>
<dbReference type="OrthoDB" id="9813956at2"/>
<sequence>MAPAIFCHQREAVEQLLGAKEQDKRVGIERMRSASNAGLVWIRYLDVWGDGLPPDIPRSADSRGALTTFAKDFSERGKLPGATPLRLLNAVHARQVRAIERLRGSGATLQAELESRFATGLGGPHPTDIGFTFDRSIGVPYLPGSSVKGIARAAARLLEEPRQEELFGPEKIGSDTKAWAGDVVFLDAYPVAWPRLEVDVINCHHPAYYGGKASYPAETEDPVPVYFLTVAKETTFAFRVLSRSGAAERAARAVELLRFGLSELGAGAKTAVGYGAFTG</sequence>
<reference evidence="3 4" key="1">
    <citation type="journal article" date="2007" name="Nat. Biotechnol.">
        <title>Complete genome sequence of the myxobacterium Sorangium cellulosum.</title>
        <authorList>
            <person name="Schneiker S."/>
            <person name="Perlova O."/>
            <person name="Kaiser O."/>
            <person name="Gerth K."/>
            <person name="Alici A."/>
            <person name="Altmeyer M.O."/>
            <person name="Bartels D."/>
            <person name="Bekel T."/>
            <person name="Beyer S."/>
            <person name="Bode E."/>
            <person name="Bode H.B."/>
            <person name="Bolten C.J."/>
            <person name="Choudhuri J.V."/>
            <person name="Doss S."/>
            <person name="Elnakady Y.A."/>
            <person name="Frank B."/>
            <person name="Gaigalat L."/>
            <person name="Goesmann A."/>
            <person name="Groeger C."/>
            <person name="Gross F."/>
            <person name="Jelsbak L."/>
            <person name="Jelsbak L."/>
            <person name="Kalinowski J."/>
            <person name="Kegler C."/>
            <person name="Knauber T."/>
            <person name="Konietzny S."/>
            <person name="Kopp M."/>
            <person name="Krause L."/>
            <person name="Krug D."/>
            <person name="Linke B."/>
            <person name="Mahmud T."/>
            <person name="Martinez-Arias R."/>
            <person name="McHardy A.C."/>
            <person name="Merai M."/>
            <person name="Meyer F."/>
            <person name="Mormann S."/>
            <person name="Munoz-Dorado J."/>
            <person name="Perez J."/>
            <person name="Pradella S."/>
            <person name="Rachid S."/>
            <person name="Raddatz G."/>
            <person name="Rosenau F."/>
            <person name="Rueckert C."/>
            <person name="Sasse F."/>
            <person name="Scharfe M."/>
            <person name="Schuster S.C."/>
            <person name="Suen G."/>
            <person name="Treuner-Lange A."/>
            <person name="Velicer G.J."/>
            <person name="Vorholter F.-J."/>
            <person name="Weissman K.J."/>
            <person name="Welch R.D."/>
            <person name="Wenzel S.C."/>
            <person name="Whitworth D.E."/>
            <person name="Wilhelm S."/>
            <person name="Wittmann C."/>
            <person name="Bloecker H."/>
            <person name="Puehler A."/>
            <person name="Mueller R."/>
        </authorList>
    </citation>
    <scope>NUCLEOTIDE SEQUENCE [LARGE SCALE GENOMIC DNA]</scope>
    <source>
        <strain evidence="4">So ce56</strain>
    </source>
</reference>
<dbReference type="GO" id="GO:0051607">
    <property type="term" value="P:defense response to virus"/>
    <property type="evidence" value="ECO:0007669"/>
    <property type="project" value="UniProtKB-KW"/>
</dbReference>
<dbReference type="InterPro" id="IPR010172">
    <property type="entry name" value="CRISPR-assoc_prot_TM1791"/>
</dbReference>